<dbReference type="InterPro" id="IPR050121">
    <property type="entry name" value="Cytochrome_P450_monoxygenase"/>
</dbReference>
<dbReference type="EMBL" id="OUUZ01000011">
    <property type="protein sequence ID" value="SPQ24085.1"/>
    <property type="molecule type" value="Genomic_DNA"/>
</dbReference>
<dbReference type="GO" id="GO:0004497">
    <property type="term" value="F:monooxygenase activity"/>
    <property type="evidence" value="ECO:0007669"/>
    <property type="project" value="UniProtKB-KW"/>
</dbReference>
<evidence type="ECO:0000256" key="7">
    <source>
        <dbReference type="PIRSR" id="PIRSR602403-1"/>
    </source>
</evidence>
<dbReference type="Gene3D" id="1.10.630.10">
    <property type="entry name" value="Cytochrome P450"/>
    <property type="match status" value="1"/>
</dbReference>
<evidence type="ECO:0000256" key="1">
    <source>
        <dbReference type="ARBA" id="ARBA00001971"/>
    </source>
</evidence>
<keyword evidence="5 7" id="KW-0408">Iron</keyword>
<evidence type="ECO:0000256" key="8">
    <source>
        <dbReference type="RuleBase" id="RU000461"/>
    </source>
</evidence>
<evidence type="ECO:0000256" key="4">
    <source>
        <dbReference type="ARBA" id="ARBA00022723"/>
    </source>
</evidence>
<keyword evidence="9" id="KW-1133">Transmembrane helix</keyword>
<keyword evidence="9" id="KW-0812">Transmembrane</keyword>
<comment type="cofactor">
    <cofactor evidence="1 7">
        <name>heme</name>
        <dbReference type="ChEBI" id="CHEBI:30413"/>
    </cofactor>
</comment>
<dbReference type="PANTHER" id="PTHR24305:SF166">
    <property type="entry name" value="CYTOCHROME P450 12A4, MITOCHONDRIAL-RELATED"/>
    <property type="match status" value="1"/>
</dbReference>
<evidence type="ECO:0000256" key="5">
    <source>
        <dbReference type="ARBA" id="ARBA00023004"/>
    </source>
</evidence>
<name>A0A446BNK9_9PEZI</name>
<evidence type="ECO:0000256" key="9">
    <source>
        <dbReference type="SAM" id="Phobius"/>
    </source>
</evidence>
<dbReference type="SUPFAM" id="SSF48264">
    <property type="entry name" value="Cytochrome P450"/>
    <property type="match status" value="1"/>
</dbReference>
<feature type="binding site" description="axial binding residue" evidence="7">
    <location>
        <position position="518"/>
    </location>
    <ligand>
        <name>heme</name>
        <dbReference type="ChEBI" id="CHEBI:30413"/>
    </ligand>
    <ligandPart>
        <name>Fe</name>
        <dbReference type="ChEBI" id="CHEBI:18248"/>
    </ligandPart>
</feature>
<dbReference type="GO" id="GO:0005506">
    <property type="term" value="F:iron ion binding"/>
    <property type="evidence" value="ECO:0007669"/>
    <property type="project" value="InterPro"/>
</dbReference>
<dbReference type="Proteomes" id="UP000289323">
    <property type="component" value="Unassembled WGS sequence"/>
</dbReference>
<evidence type="ECO:0000313" key="11">
    <source>
        <dbReference type="Proteomes" id="UP000289323"/>
    </source>
</evidence>
<reference evidence="10 11" key="1">
    <citation type="submission" date="2018-04" db="EMBL/GenBank/DDBJ databases">
        <authorList>
            <person name="Huttner S."/>
            <person name="Dainat J."/>
        </authorList>
    </citation>
    <scope>NUCLEOTIDE SEQUENCE [LARGE SCALE GENOMIC DNA]</scope>
</reference>
<dbReference type="InterPro" id="IPR017972">
    <property type="entry name" value="Cyt_P450_CS"/>
</dbReference>
<dbReference type="PRINTS" id="PR00385">
    <property type="entry name" value="P450"/>
</dbReference>
<keyword evidence="4 7" id="KW-0479">Metal-binding</keyword>
<keyword evidence="8" id="KW-0560">Oxidoreductase</keyword>
<evidence type="ECO:0000256" key="2">
    <source>
        <dbReference type="ARBA" id="ARBA00010617"/>
    </source>
</evidence>
<dbReference type="GO" id="GO:0016705">
    <property type="term" value="F:oxidoreductase activity, acting on paired donors, with incorporation or reduction of molecular oxygen"/>
    <property type="evidence" value="ECO:0007669"/>
    <property type="project" value="InterPro"/>
</dbReference>
<comment type="similarity">
    <text evidence="2 8">Belongs to the cytochrome P450 family.</text>
</comment>
<dbReference type="InterPro" id="IPR001128">
    <property type="entry name" value="Cyt_P450"/>
</dbReference>
<organism evidence="10 11">
    <name type="scientific">Thermothielavioides terrestris</name>
    <dbReference type="NCBI Taxonomy" id="2587410"/>
    <lineage>
        <taxon>Eukaryota</taxon>
        <taxon>Fungi</taxon>
        <taxon>Dikarya</taxon>
        <taxon>Ascomycota</taxon>
        <taxon>Pezizomycotina</taxon>
        <taxon>Sordariomycetes</taxon>
        <taxon>Sordariomycetidae</taxon>
        <taxon>Sordariales</taxon>
        <taxon>Chaetomiaceae</taxon>
        <taxon>Thermothielavioides</taxon>
    </lineage>
</organism>
<dbReference type="PANTHER" id="PTHR24305">
    <property type="entry name" value="CYTOCHROME P450"/>
    <property type="match status" value="1"/>
</dbReference>
<dbReference type="InterPro" id="IPR002403">
    <property type="entry name" value="Cyt_P450_E_grp-IV"/>
</dbReference>
<proteinExistence type="inferred from homology"/>
<keyword evidence="3 7" id="KW-0349">Heme</keyword>
<sequence>MLDSASLLKLLALLGLAAAVAILGRRMLLPRRYPGIPYNTASAGRISGDLPDLMPVYRATNEVTRAIADITTRKLGTPIAQLLFPSVRRPLIVVDDPREVEDIVVRRNKQFDRAPTFVGMFKPMFPTATISQFTTPALRAQKRLWADVMSTEFLRRVAAPNIHRSASELVELWRLKASTVHRDRPFDVHEDFKDATLDVIWTTVVGDNPGATRYSIQRLQSQLAGKEAADLTPPDGHCIKEQVAYINDAIARADSSVIPPLALKLQTYTARYRKFRRTVNGEMRRAMQKAAGRFHSLEVGRLEDEAIDRCAMDLVLRRQILQAKKAGVTPSDPTRDQTMLDEMFVLLVAGHDSTANTLCWFLRIMELYPAVQDELRAVLRAAFPGPAPPSAAEIVQADVPYLDAACEETFRLSCTATCSLRQALVDTHVLGCPVPKGAELLLIYCVDRAPPPVDEALRSDTSRASAEKLGDGLQGAPGRDLGTFQPRRWLVRDEQTGKEVFNAYAVPSLTFGGGYRGCFGRKLAVMELRIMVVLLILSFEFLPLPEDLRGMSAHEKVFREPDFPA</sequence>
<keyword evidence="6 8" id="KW-0503">Monooxygenase</keyword>
<dbReference type="InterPro" id="IPR036396">
    <property type="entry name" value="Cyt_P450_sf"/>
</dbReference>
<protein>
    <submittedName>
        <fullName evidence="10">98bcb0d1-d493-4b7c-8817-0a47768b614d</fullName>
    </submittedName>
</protein>
<dbReference type="PRINTS" id="PR00465">
    <property type="entry name" value="EP450IV"/>
</dbReference>
<feature type="transmembrane region" description="Helical" evidence="9">
    <location>
        <begin position="6"/>
        <end position="24"/>
    </location>
</feature>
<gene>
    <name evidence="10" type="ORF">TT172_LOCUS6504</name>
</gene>
<evidence type="ECO:0000256" key="3">
    <source>
        <dbReference type="ARBA" id="ARBA00022617"/>
    </source>
</evidence>
<accession>A0A446BNK9</accession>
<keyword evidence="9" id="KW-0472">Membrane</keyword>
<dbReference type="AlphaFoldDB" id="A0A446BNK9"/>
<dbReference type="Pfam" id="PF00067">
    <property type="entry name" value="p450"/>
    <property type="match status" value="2"/>
</dbReference>
<dbReference type="GO" id="GO:0020037">
    <property type="term" value="F:heme binding"/>
    <property type="evidence" value="ECO:0007669"/>
    <property type="project" value="InterPro"/>
</dbReference>
<dbReference type="PROSITE" id="PS00086">
    <property type="entry name" value="CYTOCHROME_P450"/>
    <property type="match status" value="1"/>
</dbReference>
<evidence type="ECO:0000313" key="10">
    <source>
        <dbReference type="EMBL" id="SPQ24085.1"/>
    </source>
</evidence>
<evidence type="ECO:0000256" key="6">
    <source>
        <dbReference type="ARBA" id="ARBA00023033"/>
    </source>
</evidence>